<dbReference type="PANTHER" id="PTHR38887:SF1">
    <property type="entry name" value="RAS MODIFICATION PROTEIN ERF4"/>
    <property type="match status" value="1"/>
</dbReference>
<protein>
    <submittedName>
        <fullName evidence="2">Uncharacterized protein</fullName>
    </submittedName>
</protein>
<name>A0AAN8E7M8_9EURO</name>
<dbReference type="InterPro" id="IPR053221">
    <property type="entry name" value="Burnettramic_acid_biosynth"/>
</dbReference>
<comment type="caution">
    <text evidence="2">The sequence shown here is derived from an EMBL/GenBank/DDBJ whole genome shotgun (WGS) entry which is preliminary data.</text>
</comment>
<sequence length="395" mass="44107">MYSSWDTPSANLAMQVDQYANPCHVDSQCHQSSIQQHNTDGYATPRLPAGQRPPFYQGSIDSHGTITHSSNFPQQIPPQTSLPATAATHANVKPIVIPATTAVLGSPLLRAYPPSLASRNISRELFLQFLDDLNRVAVKSPPLQVLGLAGTIVSFVPLSTTLIAGAAIQAAAKLGTAAISKGRTEMFLREANRTIFVPRGLKAEIGKIEAVVTIAGIPGVLDARGKIDKKSSILPALEETENGEPTVSGQKRRMKWLEPYVQHLEVELLPHIGKPGNLISQWGVMASGRERKRGEKKMVKGRDKVREKYEENSQKAREGLQKYMRELDEEEDKIRRKDEKKMKRKLGKVEQERRKVVEEYEEELVKVEKSRRQGDVEEKSLRKVLWLIIREIDAT</sequence>
<dbReference type="PANTHER" id="PTHR38887">
    <property type="entry name" value="CHROMOSOME 21, WHOLE GENOME SHOTGUN SEQUENCE"/>
    <property type="match status" value="1"/>
</dbReference>
<dbReference type="Proteomes" id="UP001316803">
    <property type="component" value="Unassembled WGS sequence"/>
</dbReference>
<proteinExistence type="predicted"/>
<dbReference type="EMBL" id="JAKLMC020000055">
    <property type="protein sequence ID" value="KAK5948024.1"/>
    <property type="molecule type" value="Genomic_DNA"/>
</dbReference>
<reference evidence="2 3" key="1">
    <citation type="submission" date="2022-12" db="EMBL/GenBank/DDBJ databases">
        <title>Genomic features and morphological characterization of a novel Knufia sp. strain isolated from spacecraft assembly facility.</title>
        <authorList>
            <person name="Teixeira M."/>
            <person name="Chander A.M."/>
            <person name="Stajich J.E."/>
            <person name="Venkateswaran K."/>
        </authorList>
    </citation>
    <scope>NUCLEOTIDE SEQUENCE [LARGE SCALE GENOMIC DNA]</scope>
    <source>
        <strain evidence="2 3">FJI-L2-BK-P2</strain>
    </source>
</reference>
<evidence type="ECO:0000313" key="3">
    <source>
        <dbReference type="Proteomes" id="UP001316803"/>
    </source>
</evidence>
<keyword evidence="1" id="KW-0175">Coiled coil</keyword>
<evidence type="ECO:0000256" key="1">
    <source>
        <dbReference type="SAM" id="Coils"/>
    </source>
</evidence>
<organism evidence="2 3">
    <name type="scientific">Knufia fluminis</name>
    <dbReference type="NCBI Taxonomy" id="191047"/>
    <lineage>
        <taxon>Eukaryota</taxon>
        <taxon>Fungi</taxon>
        <taxon>Dikarya</taxon>
        <taxon>Ascomycota</taxon>
        <taxon>Pezizomycotina</taxon>
        <taxon>Eurotiomycetes</taxon>
        <taxon>Chaetothyriomycetidae</taxon>
        <taxon>Chaetothyriales</taxon>
        <taxon>Trichomeriaceae</taxon>
        <taxon>Knufia</taxon>
    </lineage>
</organism>
<dbReference type="AlphaFoldDB" id="A0AAN8E7M8"/>
<feature type="coiled-coil region" evidence="1">
    <location>
        <begin position="306"/>
        <end position="377"/>
    </location>
</feature>
<accession>A0AAN8E7M8</accession>
<gene>
    <name evidence="2" type="ORF">OHC33_010952</name>
</gene>
<evidence type="ECO:0000313" key="2">
    <source>
        <dbReference type="EMBL" id="KAK5948024.1"/>
    </source>
</evidence>
<keyword evidence="3" id="KW-1185">Reference proteome</keyword>